<accession>A0AAJ8JQJ4</accession>
<proteinExistence type="predicted"/>
<evidence type="ECO:0000313" key="5">
    <source>
        <dbReference type="EMBL" id="WVN86539.1"/>
    </source>
</evidence>
<dbReference type="GO" id="GO:0045944">
    <property type="term" value="P:positive regulation of transcription by RNA polymerase II"/>
    <property type="evidence" value="ECO:0007669"/>
    <property type="project" value="TreeGrafter"/>
</dbReference>
<dbReference type="PANTHER" id="PTHR37534">
    <property type="entry name" value="TRANSCRIPTIONAL ACTIVATOR PROTEIN UGA3"/>
    <property type="match status" value="1"/>
</dbReference>
<evidence type="ECO:0000256" key="3">
    <source>
        <dbReference type="SAM" id="MobiDB-lite"/>
    </source>
</evidence>
<evidence type="ECO:0000313" key="6">
    <source>
        <dbReference type="Proteomes" id="UP000094043"/>
    </source>
</evidence>
<dbReference type="SMART" id="SM00066">
    <property type="entry name" value="GAL4"/>
    <property type="match status" value="1"/>
</dbReference>
<keyword evidence="6" id="KW-1185">Reference proteome</keyword>
<dbReference type="InterPro" id="IPR001138">
    <property type="entry name" value="Zn2Cys6_DnaBD"/>
</dbReference>
<evidence type="ECO:0000256" key="2">
    <source>
        <dbReference type="ARBA" id="ARBA00023242"/>
    </source>
</evidence>
<feature type="region of interest" description="Disordered" evidence="3">
    <location>
        <begin position="1"/>
        <end position="56"/>
    </location>
</feature>
<dbReference type="SUPFAM" id="SSF57701">
    <property type="entry name" value="Zn2/Cys6 DNA-binding domain"/>
    <property type="match status" value="1"/>
</dbReference>
<evidence type="ECO:0000256" key="1">
    <source>
        <dbReference type="ARBA" id="ARBA00004123"/>
    </source>
</evidence>
<dbReference type="Proteomes" id="UP000094043">
    <property type="component" value="Chromosome 2"/>
</dbReference>
<feature type="domain" description="Zn(2)-C6 fungal-type" evidence="4">
    <location>
        <begin position="36"/>
        <end position="83"/>
    </location>
</feature>
<dbReference type="GO" id="GO:0000981">
    <property type="term" value="F:DNA-binding transcription factor activity, RNA polymerase II-specific"/>
    <property type="evidence" value="ECO:0007669"/>
    <property type="project" value="InterPro"/>
</dbReference>
<protein>
    <recommendedName>
        <fullName evidence="4">Zn(2)-C6 fungal-type domain-containing protein</fullName>
    </recommendedName>
</protein>
<dbReference type="GeneID" id="91085919"/>
<dbReference type="RefSeq" id="XP_066067239.1">
    <property type="nucleotide sequence ID" value="XM_066211142.1"/>
</dbReference>
<gene>
    <name evidence="5" type="ORF">L203_101706</name>
</gene>
<dbReference type="GO" id="GO:0008270">
    <property type="term" value="F:zinc ion binding"/>
    <property type="evidence" value="ECO:0007669"/>
    <property type="project" value="InterPro"/>
</dbReference>
<dbReference type="InterPro" id="IPR021858">
    <property type="entry name" value="Fun_TF"/>
</dbReference>
<reference evidence="5" key="1">
    <citation type="submission" date="2016-06" db="EMBL/GenBank/DDBJ databases">
        <authorList>
            <person name="Cuomo C."/>
            <person name="Litvintseva A."/>
            <person name="Heitman J."/>
            <person name="Chen Y."/>
            <person name="Sun S."/>
            <person name="Springer D."/>
            <person name="Dromer F."/>
            <person name="Young S."/>
            <person name="Zeng Q."/>
            <person name="Chapman S."/>
            <person name="Gujja S."/>
            <person name="Saif S."/>
            <person name="Birren B."/>
        </authorList>
    </citation>
    <scope>NUCLEOTIDE SEQUENCE</scope>
    <source>
        <strain evidence="5">CBS 7841</strain>
    </source>
</reference>
<sequence length="680" mass="75703">MTLQTALKPQTEVQSRKETSTAGAAKRSRRRTGPFKRSKTGCGTCKRRGKKCDEDWTSEGHCQRCIIGQFECTGRTLQPPKKPRQTSEGLQSQEQQKDESYEENCSLSSSQAQESDHHFPQLQLPSIESTAYDSIARPLLPHNKLLKMGSRKTQPPVHDPTSFLTIHQFQNLFDWTSLAGSGHEALLASTTECGSLGLVPLRWAEDVKVDESTPGSELLSSGISDQQYTTPNASDVQLNGLRCEKHAPMVKNGVPLGSIYSRLMDAWIPCVPSNTRERVRSHLLSLNEAYHSLRNTKYALASFYLPVMTSALAKSSFCNELPVTTRKASGLPPLYDQTAAFLDSSCAKETESSSSNSLVSNTRLRILRDILKTVENDKETIKWIEDAIKELNGDNGHKKLSDMLWAVINLHLLTLLRTGASFSHLSLGDQLPKIALGSNHPVIELSSLRGVEQWSLRLFAIMDVGRCVVERGRRTIFDFTPGVLSHATYSSVDDEGFPYLGIPDAILILLAKVVNLCADALTLNRYSVNERADELEKAIRGWQSPSINAEEEMMEKLIIGELWRWSTLVVLYQSIHKVGSLHPVLLKCQSQLLSLLSCQAAFISDSAPYISLPAFLAATLSSNPQDRAKSMEHLRRLGPEKVWLDNIVLVEKVWEEVDKTGNGVDWWGLGRREGLSLVFF</sequence>
<comment type="subcellular location">
    <subcellularLocation>
        <location evidence="1">Nucleus</location>
    </subcellularLocation>
</comment>
<dbReference type="InterPro" id="IPR036864">
    <property type="entry name" value="Zn2-C6_fun-type_DNA-bd_sf"/>
</dbReference>
<dbReference type="GO" id="GO:0000976">
    <property type="term" value="F:transcription cis-regulatory region binding"/>
    <property type="evidence" value="ECO:0007669"/>
    <property type="project" value="TreeGrafter"/>
</dbReference>
<keyword evidence="2" id="KW-0539">Nucleus</keyword>
<name>A0AAJ8JQJ4_9TREE</name>
<evidence type="ECO:0000259" key="4">
    <source>
        <dbReference type="SMART" id="SM00066"/>
    </source>
</evidence>
<dbReference type="Pfam" id="PF11951">
    <property type="entry name" value="Fungal_trans_2"/>
    <property type="match status" value="1"/>
</dbReference>
<feature type="compositionally biased region" description="Polar residues" evidence="3">
    <location>
        <begin position="1"/>
        <end position="13"/>
    </location>
</feature>
<dbReference type="PANTHER" id="PTHR37534:SF7">
    <property type="entry name" value="TRANSCRIPTIONAL ACTIVATOR PROTEIN UGA3"/>
    <property type="match status" value="1"/>
</dbReference>
<dbReference type="GO" id="GO:0005634">
    <property type="term" value="C:nucleus"/>
    <property type="evidence" value="ECO:0007669"/>
    <property type="project" value="UniProtKB-SubCell"/>
</dbReference>
<dbReference type="CDD" id="cd00067">
    <property type="entry name" value="GAL4"/>
    <property type="match status" value="1"/>
</dbReference>
<reference evidence="5" key="2">
    <citation type="journal article" date="2022" name="Elife">
        <title>Obligate sexual reproduction of a homothallic fungus closely related to the Cryptococcus pathogenic species complex.</title>
        <authorList>
            <person name="Passer A.R."/>
            <person name="Clancey S.A."/>
            <person name="Shea T."/>
            <person name="David-Palma M."/>
            <person name="Averette A.F."/>
            <person name="Boekhout T."/>
            <person name="Porcel B.M."/>
            <person name="Nowrousian M."/>
            <person name="Cuomo C.A."/>
            <person name="Sun S."/>
            <person name="Heitman J."/>
            <person name="Coelho M.A."/>
        </authorList>
    </citation>
    <scope>NUCLEOTIDE SEQUENCE</scope>
    <source>
        <strain evidence="5">CBS 7841</strain>
    </source>
</reference>
<dbReference type="AlphaFoldDB" id="A0AAJ8JQJ4"/>
<reference evidence="5" key="3">
    <citation type="submission" date="2024-01" db="EMBL/GenBank/DDBJ databases">
        <authorList>
            <person name="Coelho M.A."/>
            <person name="David-Palma M."/>
            <person name="Shea T."/>
            <person name="Sun S."/>
            <person name="Cuomo C.A."/>
            <person name="Heitman J."/>
        </authorList>
    </citation>
    <scope>NUCLEOTIDE SEQUENCE</scope>
    <source>
        <strain evidence="5">CBS 7841</strain>
    </source>
</reference>
<dbReference type="KEGG" id="cdep:91085919"/>
<dbReference type="EMBL" id="CP143785">
    <property type="protein sequence ID" value="WVN86539.1"/>
    <property type="molecule type" value="Genomic_DNA"/>
</dbReference>
<feature type="region of interest" description="Disordered" evidence="3">
    <location>
        <begin position="76"/>
        <end position="119"/>
    </location>
</feature>
<feature type="compositionally biased region" description="Basic residues" evidence="3">
    <location>
        <begin position="26"/>
        <end position="50"/>
    </location>
</feature>
<organism evidence="5 6">
    <name type="scientific">Cryptococcus depauperatus CBS 7841</name>
    <dbReference type="NCBI Taxonomy" id="1295531"/>
    <lineage>
        <taxon>Eukaryota</taxon>
        <taxon>Fungi</taxon>
        <taxon>Dikarya</taxon>
        <taxon>Basidiomycota</taxon>
        <taxon>Agaricomycotina</taxon>
        <taxon>Tremellomycetes</taxon>
        <taxon>Tremellales</taxon>
        <taxon>Cryptococcaceae</taxon>
        <taxon>Cryptococcus</taxon>
    </lineage>
</organism>
<feature type="compositionally biased region" description="Polar residues" evidence="3">
    <location>
        <begin position="103"/>
        <end position="113"/>
    </location>
</feature>